<dbReference type="AlphaFoldDB" id="A0A9W8NNJ7"/>
<accession>A0A9W8NNJ7</accession>
<evidence type="ECO:0000256" key="1">
    <source>
        <dbReference type="SAM" id="MobiDB-lite"/>
    </source>
</evidence>
<proteinExistence type="predicted"/>
<reference evidence="2" key="1">
    <citation type="submission" date="2022-07" db="EMBL/GenBank/DDBJ databases">
        <title>Genome Sequence of Xylaria arbuscula.</title>
        <authorList>
            <person name="Buettner E."/>
        </authorList>
    </citation>
    <scope>NUCLEOTIDE SEQUENCE</scope>
    <source>
        <strain evidence="2">VT107</strain>
    </source>
</reference>
<feature type="compositionally biased region" description="Low complexity" evidence="1">
    <location>
        <begin position="201"/>
        <end position="214"/>
    </location>
</feature>
<protein>
    <submittedName>
        <fullName evidence="2">Uncharacterized protein</fullName>
    </submittedName>
</protein>
<dbReference type="Proteomes" id="UP001148614">
    <property type="component" value="Unassembled WGS sequence"/>
</dbReference>
<comment type="caution">
    <text evidence="2">The sequence shown here is derived from an EMBL/GenBank/DDBJ whole genome shotgun (WGS) entry which is preliminary data.</text>
</comment>
<evidence type="ECO:0000313" key="2">
    <source>
        <dbReference type="EMBL" id="KAJ3580503.1"/>
    </source>
</evidence>
<organism evidence="2 3">
    <name type="scientific">Xylaria arbuscula</name>
    <dbReference type="NCBI Taxonomy" id="114810"/>
    <lineage>
        <taxon>Eukaryota</taxon>
        <taxon>Fungi</taxon>
        <taxon>Dikarya</taxon>
        <taxon>Ascomycota</taxon>
        <taxon>Pezizomycotina</taxon>
        <taxon>Sordariomycetes</taxon>
        <taxon>Xylariomycetidae</taxon>
        <taxon>Xylariales</taxon>
        <taxon>Xylariaceae</taxon>
        <taxon>Xylaria</taxon>
    </lineage>
</organism>
<sequence>MPKQTDITKLLRDQSLDYHALPRHPPVPHFENDEVHNYDVNRRHAYPNNPNANLGDEPAQRDYNEYKQHNITANKSAAEYWRDYINTAGSETKDLPSLNKNQHRALLGSASQAAADTNMHYQSRVKHLYDYPYAHSNIEERRAHEGCAEIAGIRADLYQNRFERHYKRSGPDAVSGPRSYSSITGSGFVYPSGSTTQDVYSSESSSSCHSSSSSPPSPRR</sequence>
<feature type="region of interest" description="Disordered" evidence="1">
    <location>
        <begin position="167"/>
        <end position="220"/>
    </location>
</feature>
<gene>
    <name evidence="2" type="ORF">NPX13_g58</name>
</gene>
<evidence type="ECO:0000313" key="3">
    <source>
        <dbReference type="Proteomes" id="UP001148614"/>
    </source>
</evidence>
<dbReference type="EMBL" id="JANPWZ010000003">
    <property type="protein sequence ID" value="KAJ3580503.1"/>
    <property type="molecule type" value="Genomic_DNA"/>
</dbReference>
<name>A0A9W8NNJ7_9PEZI</name>
<keyword evidence="3" id="KW-1185">Reference proteome</keyword>